<keyword evidence="2" id="KW-0238">DNA-binding</keyword>
<feature type="domain" description="HTH iclR-type" evidence="5">
    <location>
        <begin position="22"/>
        <end position="85"/>
    </location>
</feature>
<evidence type="ECO:0000256" key="3">
    <source>
        <dbReference type="ARBA" id="ARBA00023163"/>
    </source>
</evidence>
<dbReference type="SUPFAM" id="SSF46785">
    <property type="entry name" value="Winged helix' DNA-binding domain"/>
    <property type="match status" value="1"/>
</dbReference>
<accession>A0ABP8HNR8</accession>
<dbReference type="Gene3D" id="3.30.450.40">
    <property type="match status" value="1"/>
</dbReference>
<evidence type="ECO:0000256" key="4">
    <source>
        <dbReference type="SAM" id="MobiDB-lite"/>
    </source>
</evidence>
<keyword evidence="8" id="KW-1185">Reference proteome</keyword>
<dbReference type="SUPFAM" id="SSF55781">
    <property type="entry name" value="GAF domain-like"/>
    <property type="match status" value="1"/>
</dbReference>
<name>A0ABP8HNR8_9BURK</name>
<dbReference type="InterPro" id="IPR036390">
    <property type="entry name" value="WH_DNA-bd_sf"/>
</dbReference>
<dbReference type="Proteomes" id="UP001501671">
    <property type="component" value="Unassembled WGS sequence"/>
</dbReference>
<reference evidence="8" key="1">
    <citation type="journal article" date="2019" name="Int. J. Syst. Evol. Microbiol.">
        <title>The Global Catalogue of Microorganisms (GCM) 10K type strain sequencing project: providing services to taxonomists for standard genome sequencing and annotation.</title>
        <authorList>
            <consortium name="The Broad Institute Genomics Platform"/>
            <consortium name="The Broad Institute Genome Sequencing Center for Infectious Disease"/>
            <person name="Wu L."/>
            <person name="Ma J."/>
        </authorList>
    </citation>
    <scope>NUCLEOTIDE SEQUENCE [LARGE SCALE GENOMIC DNA]</scope>
    <source>
        <strain evidence="8">JCM 17666</strain>
    </source>
</reference>
<organism evidence="7 8">
    <name type="scientific">Pigmentiphaga soli</name>
    <dbReference type="NCBI Taxonomy" id="1007095"/>
    <lineage>
        <taxon>Bacteria</taxon>
        <taxon>Pseudomonadati</taxon>
        <taxon>Pseudomonadota</taxon>
        <taxon>Betaproteobacteria</taxon>
        <taxon>Burkholderiales</taxon>
        <taxon>Alcaligenaceae</taxon>
        <taxon>Pigmentiphaga</taxon>
    </lineage>
</organism>
<dbReference type="Gene3D" id="1.10.10.10">
    <property type="entry name" value="Winged helix-like DNA-binding domain superfamily/Winged helix DNA-binding domain"/>
    <property type="match status" value="1"/>
</dbReference>
<evidence type="ECO:0000313" key="8">
    <source>
        <dbReference type="Proteomes" id="UP001501671"/>
    </source>
</evidence>
<protein>
    <submittedName>
        <fullName evidence="7">IclR family transcriptional regulator C-terminal domain-containing protein</fullName>
    </submittedName>
</protein>
<dbReference type="EMBL" id="BAABFO010000029">
    <property type="protein sequence ID" value="GAA4341462.1"/>
    <property type="molecule type" value="Genomic_DNA"/>
</dbReference>
<evidence type="ECO:0000259" key="6">
    <source>
        <dbReference type="PROSITE" id="PS51078"/>
    </source>
</evidence>
<keyword evidence="3" id="KW-0804">Transcription</keyword>
<dbReference type="PROSITE" id="PS51077">
    <property type="entry name" value="HTH_ICLR"/>
    <property type="match status" value="1"/>
</dbReference>
<dbReference type="InterPro" id="IPR014757">
    <property type="entry name" value="Tscrpt_reg_IclR_C"/>
</dbReference>
<dbReference type="Pfam" id="PF09339">
    <property type="entry name" value="HTH_IclR"/>
    <property type="match status" value="1"/>
</dbReference>
<dbReference type="InterPro" id="IPR036388">
    <property type="entry name" value="WH-like_DNA-bd_sf"/>
</dbReference>
<dbReference type="InterPro" id="IPR050707">
    <property type="entry name" value="HTH_MetabolicPath_Reg"/>
</dbReference>
<dbReference type="Pfam" id="PF01614">
    <property type="entry name" value="IclR_C"/>
    <property type="match status" value="1"/>
</dbReference>
<comment type="caution">
    <text evidence="7">The sequence shown here is derived from an EMBL/GenBank/DDBJ whole genome shotgun (WGS) entry which is preliminary data.</text>
</comment>
<dbReference type="InterPro" id="IPR029016">
    <property type="entry name" value="GAF-like_dom_sf"/>
</dbReference>
<dbReference type="SMART" id="SM00346">
    <property type="entry name" value="HTH_ICLR"/>
    <property type="match status" value="1"/>
</dbReference>
<feature type="domain" description="IclR-ED" evidence="6">
    <location>
        <begin position="86"/>
        <end position="268"/>
    </location>
</feature>
<evidence type="ECO:0000313" key="7">
    <source>
        <dbReference type="EMBL" id="GAA4341462.1"/>
    </source>
</evidence>
<evidence type="ECO:0000256" key="1">
    <source>
        <dbReference type="ARBA" id="ARBA00023015"/>
    </source>
</evidence>
<feature type="region of interest" description="Disordered" evidence="4">
    <location>
        <begin position="1"/>
        <end position="21"/>
    </location>
</feature>
<dbReference type="PROSITE" id="PS51078">
    <property type="entry name" value="ICLR_ED"/>
    <property type="match status" value="1"/>
</dbReference>
<evidence type="ECO:0000259" key="5">
    <source>
        <dbReference type="PROSITE" id="PS51077"/>
    </source>
</evidence>
<keyword evidence="1" id="KW-0805">Transcription regulation</keyword>
<dbReference type="InterPro" id="IPR005471">
    <property type="entry name" value="Tscrpt_reg_IclR_N"/>
</dbReference>
<evidence type="ECO:0000256" key="2">
    <source>
        <dbReference type="ARBA" id="ARBA00023125"/>
    </source>
</evidence>
<gene>
    <name evidence="7" type="ORF">GCM10023144_42330</name>
</gene>
<dbReference type="PANTHER" id="PTHR30136">
    <property type="entry name" value="HELIX-TURN-HELIX TRANSCRIPTIONAL REGULATOR, ICLR FAMILY"/>
    <property type="match status" value="1"/>
</dbReference>
<dbReference type="PANTHER" id="PTHR30136:SF39">
    <property type="entry name" value="TRANSCRIPTIONAL REGULATORY PROTEIN"/>
    <property type="match status" value="1"/>
</dbReference>
<proteinExistence type="predicted"/>
<sequence length="271" mass="29196">MPAGHAMALPDPPNDPPHRTGTQAISRAALILRQLSTRGRFGWRLSDLADRCGLDRGTTHRILAGLVRERLVQQRRSDHHYLPGPLVFEIAQAMPAYAAFQHACAQPLERLARRFGGLALMHLHSGDDTVCIGRAGESVYVGTAMDLGTRWPLIASAGGVAILIALPPAERERIKASNFARMAARTRTAVKAIEAMIERSQRQGLAFNRGETAAGVHAFALPVRGAGGTVFGSLAIACHAPEVPEARMPEVVEALRAECRLLEAEAAKVME</sequence>